<reference evidence="2 3" key="1">
    <citation type="submission" date="2014-04" db="EMBL/GenBank/DDBJ databases">
        <title>Evolutionary Origins and Diversification of the Mycorrhizal Mutualists.</title>
        <authorList>
            <consortium name="DOE Joint Genome Institute"/>
            <consortium name="Mycorrhizal Genomics Consortium"/>
            <person name="Kohler A."/>
            <person name="Kuo A."/>
            <person name="Nagy L.G."/>
            <person name="Floudas D."/>
            <person name="Copeland A."/>
            <person name="Barry K.W."/>
            <person name="Cichocki N."/>
            <person name="Veneault-Fourrey C."/>
            <person name="LaButti K."/>
            <person name="Lindquist E.A."/>
            <person name="Lipzen A."/>
            <person name="Lundell T."/>
            <person name="Morin E."/>
            <person name="Murat C."/>
            <person name="Riley R."/>
            <person name="Ohm R."/>
            <person name="Sun H."/>
            <person name="Tunlid A."/>
            <person name="Henrissat B."/>
            <person name="Grigoriev I.V."/>
            <person name="Hibbett D.S."/>
            <person name="Martin F."/>
        </authorList>
    </citation>
    <scope>NUCLEOTIDE SEQUENCE [LARGE SCALE GENOMIC DNA]</scope>
    <source>
        <strain evidence="2 3">Koide BX008</strain>
    </source>
</reference>
<evidence type="ECO:0000313" key="3">
    <source>
        <dbReference type="Proteomes" id="UP000054549"/>
    </source>
</evidence>
<name>A0A0C2WD67_AMAMK</name>
<proteinExistence type="predicted"/>
<dbReference type="AlphaFoldDB" id="A0A0C2WD67"/>
<feature type="region of interest" description="Disordered" evidence="1">
    <location>
        <begin position="23"/>
        <end position="182"/>
    </location>
</feature>
<feature type="compositionally biased region" description="Polar residues" evidence="1">
    <location>
        <begin position="113"/>
        <end position="132"/>
    </location>
</feature>
<dbReference type="EMBL" id="KN818318">
    <property type="protein sequence ID" value="KIL59292.1"/>
    <property type="molecule type" value="Genomic_DNA"/>
</dbReference>
<evidence type="ECO:0000313" key="2">
    <source>
        <dbReference type="EMBL" id="KIL59292.1"/>
    </source>
</evidence>
<dbReference type="Proteomes" id="UP000054549">
    <property type="component" value="Unassembled WGS sequence"/>
</dbReference>
<protein>
    <submittedName>
        <fullName evidence="2">Uncharacterized protein</fullName>
    </submittedName>
</protein>
<sequence length="182" mass="19952">MLRVTRDKRTLRKRTRAALEYVSPAVPVPSLPSRKSTNLAPATQTTKLVPQRPRQHSAPKIAINEKTTDDSFRQGIIPETEPEDLSANTQSQSQPISQPVPPLPSMVVEPPTSLRSRPSTLSQAQTSKTRPGSSDARSKPSVREQPPSQDADISIACDSIEPESQEVPIPFKPILYPTTAEE</sequence>
<gene>
    <name evidence="2" type="ORF">M378DRAFT_169458</name>
</gene>
<accession>A0A0C2WD67</accession>
<organism evidence="2 3">
    <name type="scientific">Amanita muscaria (strain Koide BX008)</name>
    <dbReference type="NCBI Taxonomy" id="946122"/>
    <lineage>
        <taxon>Eukaryota</taxon>
        <taxon>Fungi</taxon>
        <taxon>Dikarya</taxon>
        <taxon>Basidiomycota</taxon>
        <taxon>Agaricomycotina</taxon>
        <taxon>Agaricomycetes</taxon>
        <taxon>Agaricomycetidae</taxon>
        <taxon>Agaricales</taxon>
        <taxon>Pluteineae</taxon>
        <taxon>Amanitaceae</taxon>
        <taxon>Amanita</taxon>
    </lineage>
</organism>
<feature type="compositionally biased region" description="Polar residues" evidence="1">
    <location>
        <begin position="34"/>
        <end position="48"/>
    </location>
</feature>
<dbReference type="InParanoid" id="A0A0C2WD67"/>
<dbReference type="HOGENOM" id="CLU_1481607_0_0_1"/>
<evidence type="ECO:0000256" key="1">
    <source>
        <dbReference type="SAM" id="MobiDB-lite"/>
    </source>
</evidence>
<keyword evidence="3" id="KW-1185">Reference proteome</keyword>